<keyword evidence="1" id="KW-0812">Transmembrane</keyword>
<dbReference type="EMBL" id="CP003362">
    <property type="protein sequence ID" value="AGB48373.1"/>
    <property type="molecule type" value="Genomic_DNA"/>
</dbReference>
<dbReference type="HOGENOM" id="CLU_091970_3_0_2"/>
<feature type="transmembrane region" description="Helical" evidence="1">
    <location>
        <begin position="45"/>
        <end position="63"/>
    </location>
</feature>
<sequence length="99" mass="11673">MQPEYFLINFLLAYLTVVNIVSFSLMGLDKKRSRDQKYRISEKQLFTWVILGGSLGGFMGMHVFKHKTKHPQFKFGFPLILFFHLVMIGFLRFRVLPLT</sequence>
<evidence type="ECO:0000313" key="2">
    <source>
        <dbReference type="EMBL" id="AGB48373.1"/>
    </source>
</evidence>
<reference evidence="3" key="1">
    <citation type="submission" date="2012-02" db="EMBL/GenBank/DDBJ databases">
        <title>Complete sequence of chromosome of Methanomethylovorans hollandica DSM 15978.</title>
        <authorList>
            <person name="Lucas S."/>
            <person name="Copeland A."/>
            <person name="Lapidus A."/>
            <person name="Glavina del Rio T."/>
            <person name="Dalin E."/>
            <person name="Tice H."/>
            <person name="Bruce D."/>
            <person name="Goodwin L."/>
            <person name="Pitluck S."/>
            <person name="Peters L."/>
            <person name="Mikhailova N."/>
            <person name="Held B."/>
            <person name="Kyrpides N."/>
            <person name="Mavromatis K."/>
            <person name="Ivanova N."/>
            <person name="Brettin T."/>
            <person name="Detter J.C."/>
            <person name="Han C."/>
            <person name="Larimer F."/>
            <person name="Land M."/>
            <person name="Hauser L."/>
            <person name="Markowitz V."/>
            <person name="Cheng J.-F."/>
            <person name="Hugenholtz P."/>
            <person name="Woyke T."/>
            <person name="Wu D."/>
            <person name="Spring S."/>
            <person name="Schroeder M."/>
            <person name="Brambilla E."/>
            <person name="Klenk H.-P."/>
            <person name="Eisen J.A."/>
        </authorList>
    </citation>
    <scope>NUCLEOTIDE SEQUENCE [LARGE SCALE GENOMIC DNA]</scope>
    <source>
        <strain evidence="3">DSM 15978 / NBRC 107637 / DMS1</strain>
    </source>
</reference>
<accession>L0KWD9</accession>
<proteinExistence type="predicted"/>
<evidence type="ECO:0000313" key="3">
    <source>
        <dbReference type="Proteomes" id="UP000010866"/>
    </source>
</evidence>
<dbReference type="GeneID" id="14407857"/>
<organism evidence="2 3">
    <name type="scientific">Methanomethylovorans hollandica (strain DSM 15978 / NBRC 107637 / DMS1)</name>
    <dbReference type="NCBI Taxonomy" id="867904"/>
    <lineage>
        <taxon>Archaea</taxon>
        <taxon>Methanobacteriati</taxon>
        <taxon>Methanobacteriota</taxon>
        <taxon>Stenosarchaea group</taxon>
        <taxon>Methanomicrobia</taxon>
        <taxon>Methanosarcinales</taxon>
        <taxon>Methanosarcinaceae</taxon>
        <taxon>Methanomethylovorans</taxon>
    </lineage>
</organism>
<dbReference type="AlphaFoldDB" id="L0KWD9"/>
<dbReference type="RefSeq" id="WP_015323542.1">
    <property type="nucleotide sequence ID" value="NC_019977.1"/>
</dbReference>
<keyword evidence="1" id="KW-1133">Transmembrane helix</keyword>
<evidence type="ECO:0000256" key="1">
    <source>
        <dbReference type="SAM" id="Phobius"/>
    </source>
</evidence>
<dbReference type="InterPro" id="IPR010718">
    <property type="entry name" value="DUF1294"/>
</dbReference>
<dbReference type="KEGG" id="mhz:Metho_0077"/>
<protein>
    <submittedName>
        <fullName evidence="2">Putative membrane protein</fullName>
    </submittedName>
</protein>
<keyword evidence="3" id="KW-1185">Reference proteome</keyword>
<dbReference type="Proteomes" id="UP000010866">
    <property type="component" value="Chromosome"/>
</dbReference>
<feature type="transmembrane region" description="Helical" evidence="1">
    <location>
        <begin position="75"/>
        <end position="93"/>
    </location>
</feature>
<dbReference type="Pfam" id="PF06961">
    <property type="entry name" value="DUF1294"/>
    <property type="match status" value="1"/>
</dbReference>
<gene>
    <name evidence="2" type="ordered locus">Metho_0077</name>
</gene>
<dbReference type="STRING" id="867904.Metho_0077"/>
<name>L0KWD9_METHD</name>
<feature type="transmembrane region" description="Helical" evidence="1">
    <location>
        <begin position="6"/>
        <end position="25"/>
    </location>
</feature>
<dbReference type="OrthoDB" id="53377at2157"/>
<keyword evidence="1" id="KW-0472">Membrane</keyword>